<feature type="binding site" description="in other chain" evidence="8">
    <location>
        <position position="251"/>
    </location>
    <ligand>
        <name>IMP</name>
        <dbReference type="ChEBI" id="CHEBI:58053"/>
        <note>ligand shared between dimeric partners</note>
    </ligand>
</feature>
<accession>A0A1I3SH44</accession>
<protein>
    <recommendedName>
        <fullName evidence="8 10">Adenylosuccinate synthetase</fullName>
        <shortName evidence="8">AMPSase</shortName>
        <shortName evidence="8">AdSS</shortName>
        <ecNumber evidence="8 10">6.3.4.4</ecNumber>
    </recommendedName>
    <alternativeName>
        <fullName evidence="8">IMP--aspartate ligase</fullName>
    </alternativeName>
</protein>
<dbReference type="SMART" id="SM00788">
    <property type="entry name" value="Adenylsucc_synt"/>
    <property type="match status" value="1"/>
</dbReference>
<evidence type="ECO:0000256" key="1">
    <source>
        <dbReference type="ARBA" id="ARBA00011738"/>
    </source>
</evidence>
<dbReference type="GO" id="GO:0004019">
    <property type="term" value="F:adenylosuccinate synthase activity"/>
    <property type="evidence" value="ECO:0007669"/>
    <property type="project" value="UniProtKB-UniRule"/>
</dbReference>
<dbReference type="PROSITE" id="PS00513">
    <property type="entry name" value="ADENYLOSUCCIN_SYN_2"/>
    <property type="match status" value="1"/>
</dbReference>
<evidence type="ECO:0000256" key="10">
    <source>
        <dbReference type="RuleBase" id="RU000520"/>
    </source>
</evidence>
<evidence type="ECO:0000256" key="5">
    <source>
        <dbReference type="ARBA" id="ARBA00022755"/>
    </source>
</evidence>
<dbReference type="PROSITE" id="PS01266">
    <property type="entry name" value="ADENYLOSUCCIN_SYN_1"/>
    <property type="match status" value="1"/>
</dbReference>
<keyword evidence="8" id="KW-0963">Cytoplasm</keyword>
<keyword evidence="6 8" id="KW-0460">Magnesium</keyword>
<feature type="active site" description="Proton donor" evidence="8">
    <location>
        <position position="59"/>
    </location>
</feature>
<dbReference type="InterPro" id="IPR018220">
    <property type="entry name" value="Adenylosuccin_syn_GTP-bd"/>
</dbReference>
<evidence type="ECO:0000256" key="2">
    <source>
        <dbReference type="ARBA" id="ARBA00022598"/>
    </source>
</evidence>
<evidence type="ECO:0000256" key="3">
    <source>
        <dbReference type="ARBA" id="ARBA00022723"/>
    </source>
</evidence>
<feature type="active site" evidence="9">
    <location>
        <position position="157"/>
    </location>
</feature>
<sequence length="478" mass="51586">MATANTEICLSAREEPVAVMTVTIVGSQLGDEGKGGVVDLYGDAADVVVRYQGGDNAGHTVVYDGTEYKLSLVPSGAVRGKIGVLGNGCVVNPRTLFDEINTLREKGLDPDVRIAERAHVILPFHRVLDGIEEDVKSESDQEVGTTGRGIGPTYEDKAGRRGVRVGDLLEPDVLRERLEYVVPQKRALVEDVYDVDIEALEDPDAFDIDALFEEFREFGERLATEDMAVNAGAFLAEAMDDGKTVMLEGAQGTIIDIDYGNYPYVTSSNPTAGGAATGSGISPTVVGNGEVIGIIKAYLTRVGSGPLPTELGGVVGDTPGYDEDADGPDEELATYIRDEGGEYGTVTGRPRRVGWLDMPMLRHSARTNGFTGLAINHVDVLAGLDEVKVGHTYELDGEKLYTMPATTEQWARCEATFETFDGWPEVDWEKVAEDGYDAIPENARTYLEYVSDELDVPIYAVGVGPGREETVVLEDPYE</sequence>
<dbReference type="GO" id="GO:0005737">
    <property type="term" value="C:cytoplasm"/>
    <property type="evidence" value="ECO:0007669"/>
    <property type="project" value="UniProtKB-SubCell"/>
</dbReference>
<feature type="region of interest" description="Disordered" evidence="11">
    <location>
        <begin position="135"/>
        <end position="155"/>
    </location>
</feature>
<dbReference type="FunFam" id="1.10.300.10:FF:000001">
    <property type="entry name" value="Adenylosuccinate synthetase"/>
    <property type="match status" value="1"/>
</dbReference>
<comment type="similarity">
    <text evidence="8 10">Belongs to the adenylosuccinate synthetase family.</text>
</comment>
<dbReference type="Gene3D" id="1.10.300.10">
    <property type="entry name" value="Adenylosuccinate Synthetase, subunit A, domain 2"/>
    <property type="match status" value="1"/>
</dbReference>
<feature type="binding site" description="in other chain" evidence="8">
    <location>
        <position position="266"/>
    </location>
    <ligand>
        <name>IMP</name>
        <dbReference type="ChEBI" id="CHEBI:58053"/>
        <note>ligand shared between dimeric partners</note>
    </ligand>
</feature>
<feature type="binding site" evidence="8">
    <location>
        <begin position="377"/>
        <end position="379"/>
    </location>
    <ligand>
        <name>GTP</name>
        <dbReference type="ChEBI" id="CHEBI:37565"/>
    </ligand>
</feature>
<dbReference type="Gene3D" id="3.40.440.10">
    <property type="entry name" value="Adenylosuccinate Synthetase, subunit A, domain 1"/>
    <property type="match status" value="1"/>
</dbReference>
<feature type="binding site" evidence="8">
    <location>
        <begin position="58"/>
        <end position="60"/>
    </location>
    <ligand>
        <name>GTP</name>
        <dbReference type="ChEBI" id="CHEBI:37565"/>
    </ligand>
</feature>
<keyword evidence="7 8" id="KW-0342">GTP-binding</keyword>
<feature type="binding site" evidence="8">
    <location>
        <position position="351"/>
    </location>
    <ligand>
        <name>GTP</name>
        <dbReference type="ChEBI" id="CHEBI:37565"/>
    </ligand>
</feature>
<dbReference type="NCBIfam" id="NF010357">
    <property type="entry name" value="PRK13785.1"/>
    <property type="match status" value="1"/>
</dbReference>
<dbReference type="Pfam" id="PF00709">
    <property type="entry name" value="Adenylsucc_synt"/>
    <property type="match status" value="1"/>
</dbReference>
<dbReference type="GO" id="GO:0000287">
    <property type="term" value="F:magnesium ion binding"/>
    <property type="evidence" value="ECO:0007669"/>
    <property type="project" value="UniProtKB-UniRule"/>
</dbReference>
<feature type="binding site" evidence="8">
    <location>
        <begin position="30"/>
        <end position="36"/>
    </location>
    <ligand>
        <name>GTP</name>
        <dbReference type="ChEBI" id="CHEBI:37565"/>
    </ligand>
</feature>
<comment type="cofactor">
    <cofactor evidence="8">
        <name>Mg(2+)</name>
        <dbReference type="ChEBI" id="CHEBI:18420"/>
    </cofactor>
    <text evidence="8">Binds 1 Mg(2+) ion per subunit.</text>
</comment>
<name>A0A1I3SH44_9EURY</name>
<dbReference type="GO" id="GO:0005525">
    <property type="term" value="F:GTP binding"/>
    <property type="evidence" value="ECO:0007669"/>
    <property type="project" value="UniProtKB-UniRule"/>
</dbReference>
<comment type="subcellular location">
    <subcellularLocation>
        <location evidence="8">Cytoplasm</location>
    </subcellularLocation>
</comment>
<comment type="function">
    <text evidence="8">Plays an important role in the de novo pathway of purine nucleotide biosynthesis. Catalyzes the first committed step in the biosynthesis of AMP from IMP.</text>
</comment>
<feature type="binding site" evidence="8">
    <location>
        <position position="160"/>
    </location>
    <ligand>
        <name>IMP</name>
        <dbReference type="ChEBI" id="CHEBI:58053"/>
        <note>ligand shared between dimeric partners</note>
    </ligand>
</feature>
<evidence type="ECO:0000313" key="12">
    <source>
        <dbReference type="EMBL" id="SFJ58035.1"/>
    </source>
</evidence>
<dbReference type="EMBL" id="FORO01000042">
    <property type="protein sequence ID" value="SFJ58035.1"/>
    <property type="molecule type" value="Genomic_DNA"/>
</dbReference>
<feature type="binding site" description="in other chain" evidence="8">
    <location>
        <begin position="31"/>
        <end position="34"/>
    </location>
    <ligand>
        <name>IMP</name>
        <dbReference type="ChEBI" id="CHEBI:58053"/>
        <note>ligand shared between dimeric partners</note>
    </ligand>
</feature>
<dbReference type="OMA" id="QSYVRFL"/>
<evidence type="ECO:0000256" key="9">
    <source>
        <dbReference type="PROSITE-ProRule" id="PRU10134"/>
    </source>
</evidence>
<dbReference type="GO" id="GO:0046040">
    <property type="term" value="P:IMP metabolic process"/>
    <property type="evidence" value="ECO:0007669"/>
    <property type="project" value="TreeGrafter"/>
</dbReference>
<reference evidence="12 13" key="1">
    <citation type="submission" date="2016-10" db="EMBL/GenBank/DDBJ databases">
        <authorList>
            <person name="de Groot N.N."/>
        </authorList>
    </citation>
    <scope>NUCLEOTIDE SEQUENCE [LARGE SCALE GENOMIC DNA]</scope>
    <source>
        <strain evidence="12 13">SP2</strain>
    </source>
</reference>
<dbReference type="Gene3D" id="3.90.170.10">
    <property type="entry name" value="Adenylosuccinate Synthetase, subunit A, domain 3"/>
    <property type="match status" value="1"/>
</dbReference>
<dbReference type="FunFam" id="3.90.170.10:FF:000001">
    <property type="entry name" value="Adenylosuccinate synthetase"/>
    <property type="match status" value="1"/>
</dbReference>
<comment type="subunit">
    <text evidence="1 8">Homodimer.</text>
</comment>
<dbReference type="InterPro" id="IPR001114">
    <property type="entry name" value="Adenylosuccinate_synthetase"/>
</dbReference>
<feature type="active site" description="Proton acceptor" evidence="8">
    <location>
        <position position="31"/>
    </location>
</feature>
<keyword evidence="3 8" id="KW-0479">Metal-binding</keyword>
<dbReference type="InterPro" id="IPR042109">
    <property type="entry name" value="Adenylosuccinate_synth_dom1"/>
</dbReference>
<keyword evidence="4 8" id="KW-0547">Nucleotide-binding</keyword>
<feature type="binding site" description="in other chain" evidence="8">
    <location>
        <begin position="56"/>
        <end position="59"/>
    </location>
    <ligand>
        <name>IMP</name>
        <dbReference type="ChEBI" id="CHEBI:58053"/>
        <note>ligand shared between dimeric partners</note>
    </ligand>
</feature>
<proteinExistence type="inferred from homology"/>
<keyword evidence="5 8" id="KW-0658">Purine biosynthesis</keyword>
<dbReference type="InterPro" id="IPR042110">
    <property type="entry name" value="Adenylosuccinate_synth_dom2"/>
</dbReference>
<organism evidence="12 13">
    <name type="scientific">Natronobacterium gregoryi</name>
    <dbReference type="NCBI Taxonomy" id="44930"/>
    <lineage>
        <taxon>Archaea</taxon>
        <taxon>Methanobacteriati</taxon>
        <taxon>Methanobacteriota</taxon>
        <taxon>Stenosarchaea group</taxon>
        <taxon>Halobacteria</taxon>
        <taxon>Halobacteriales</taxon>
        <taxon>Natrialbaceae</taxon>
        <taxon>Natronobacterium</taxon>
    </lineage>
</organism>
<evidence type="ECO:0000256" key="7">
    <source>
        <dbReference type="ARBA" id="ARBA00023134"/>
    </source>
</evidence>
<dbReference type="NCBIfam" id="NF002223">
    <property type="entry name" value="PRK01117.1"/>
    <property type="match status" value="1"/>
</dbReference>
<feature type="binding site" evidence="8">
    <location>
        <position position="58"/>
    </location>
    <ligand>
        <name>Mg(2+)</name>
        <dbReference type="ChEBI" id="CHEBI:18420"/>
    </ligand>
</feature>
<dbReference type="UniPathway" id="UPA00075">
    <property type="reaction ID" value="UER00335"/>
</dbReference>
<evidence type="ECO:0000256" key="8">
    <source>
        <dbReference type="HAMAP-Rule" id="MF_00011"/>
    </source>
</evidence>
<dbReference type="SUPFAM" id="SSF52540">
    <property type="entry name" value="P-loop containing nucleoside triphosphate hydrolases"/>
    <property type="match status" value="1"/>
</dbReference>
<feature type="binding site" evidence="8">
    <location>
        <begin position="462"/>
        <end position="464"/>
    </location>
    <ligand>
        <name>GTP</name>
        <dbReference type="ChEBI" id="CHEBI:37565"/>
    </ligand>
</feature>
<dbReference type="PANTHER" id="PTHR11846:SF0">
    <property type="entry name" value="ADENYLOSUCCINATE SYNTHETASE"/>
    <property type="match status" value="1"/>
</dbReference>
<comment type="pathway">
    <text evidence="8 10">Purine metabolism; AMP biosynthesis via de novo pathway; AMP from IMP: step 1/2.</text>
</comment>
<dbReference type="EC" id="6.3.4.4" evidence="8 10"/>
<evidence type="ECO:0000256" key="11">
    <source>
        <dbReference type="SAM" id="MobiDB-lite"/>
    </source>
</evidence>
<gene>
    <name evidence="8" type="primary">purA</name>
    <name evidence="12" type="ORF">SAMN05443661_1424</name>
</gene>
<keyword evidence="2 8" id="KW-0436">Ligase</keyword>
<dbReference type="CDD" id="cd03108">
    <property type="entry name" value="AdSS"/>
    <property type="match status" value="1"/>
</dbReference>
<dbReference type="GO" id="GO:0044208">
    <property type="term" value="P:'de novo' AMP biosynthetic process"/>
    <property type="evidence" value="ECO:0007669"/>
    <property type="project" value="UniProtKB-UniRule"/>
</dbReference>
<dbReference type="NCBIfam" id="TIGR00184">
    <property type="entry name" value="purA"/>
    <property type="match status" value="1"/>
</dbReference>
<evidence type="ECO:0000256" key="4">
    <source>
        <dbReference type="ARBA" id="ARBA00022741"/>
    </source>
</evidence>
<feature type="binding site" evidence="8">
    <location>
        <begin position="345"/>
        <end position="351"/>
    </location>
    <ligand>
        <name>substrate</name>
    </ligand>
</feature>
<dbReference type="Proteomes" id="UP000182829">
    <property type="component" value="Unassembled WGS sequence"/>
</dbReference>
<dbReference type="InterPro" id="IPR027417">
    <property type="entry name" value="P-loop_NTPase"/>
</dbReference>
<dbReference type="InterPro" id="IPR033128">
    <property type="entry name" value="Adenylosuccin_syn_Lys_AS"/>
</dbReference>
<dbReference type="InterPro" id="IPR042111">
    <property type="entry name" value="Adenylosuccinate_synth_dom3"/>
</dbReference>
<dbReference type="HAMAP" id="MF_00011">
    <property type="entry name" value="Adenylosucc_synth"/>
    <property type="match status" value="1"/>
</dbReference>
<comment type="catalytic activity">
    <reaction evidence="8 10">
        <text>IMP + L-aspartate + GTP = N(6)-(1,2-dicarboxyethyl)-AMP + GDP + phosphate + 2 H(+)</text>
        <dbReference type="Rhea" id="RHEA:15753"/>
        <dbReference type="ChEBI" id="CHEBI:15378"/>
        <dbReference type="ChEBI" id="CHEBI:29991"/>
        <dbReference type="ChEBI" id="CHEBI:37565"/>
        <dbReference type="ChEBI" id="CHEBI:43474"/>
        <dbReference type="ChEBI" id="CHEBI:57567"/>
        <dbReference type="ChEBI" id="CHEBI:58053"/>
        <dbReference type="ChEBI" id="CHEBI:58189"/>
        <dbReference type="EC" id="6.3.4.4"/>
    </reaction>
</comment>
<evidence type="ECO:0000313" key="13">
    <source>
        <dbReference type="Proteomes" id="UP000182829"/>
    </source>
</evidence>
<evidence type="ECO:0000256" key="6">
    <source>
        <dbReference type="ARBA" id="ARBA00022842"/>
    </source>
</evidence>
<dbReference type="PANTHER" id="PTHR11846">
    <property type="entry name" value="ADENYLOSUCCINATE SYNTHETASE"/>
    <property type="match status" value="1"/>
</dbReference>
<feature type="binding site" description="in other chain" evidence="8">
    <location>
        <position position="349"/>
    </location>
    <ligand>
        <name>IMP</name>
        <dbReference type="ChEBI" id="CHEBI:58053"/>
        <note>ligand shared between dimeric partners</note>
    </ligand>
</feature>
<feature type="binding site" evidence="8">
    <location>
        <position position="31"/>
    </location>
    <ligand>
        <name>Mg(2+)</name>
        <dbReference type="ChEBI" id="CHEBI:18420"/>
    </ligand>
</feature>
<dbReference type="AlphaFoldDB" id="A0A1I3SH44"/>
<feature type="binding site" description="in other chain" evidence="8">
    <location>
        <position position="146"/>
    </location>
    <ligand>
        <name>IMP</name>
        <dbReference type="ChEBI" id="CHEBI:58053"/>
        <note>ligand shared between dimeric partners</note>
    </ligand>
</feature>